<dbReference type="EMBL" id="KZ664506">
    <property type="protein sequence ID" value="PPS05074.1"/>
    <property type="molecule type" value="Genomic_DNA"/>
</dbReference>
<evidence type="ECO:0000313" key="3">
    <source>
        <dbReference type="Proteomes" id="UP000239757"/>
    </source>
</evidence>
<evidence type="ECO:0000256" key="1">
    <source>
        <dbReference type="SAM" id="MobiDB-lite"/>
    </source>
</evidence>
<protein>
    <submittedName>
        <fullName evidence="2">Uncharacterized protein</fullName>
    </submittedName>
</protein>
<evidence type="ECO:0000313" key="2">
    <source>
        <dbReference type="EMBL" id="PPS05074.1"/>
    </source>
</evidence>
<name>A0A2P5XP75_GOSBA</name>
<organism evidence="2 3">
    <name type="scientific">Gossypium barbadense</name>
    <name type="common">Sea Island cotton</name>
    <name type="synonym">Hibiscus barbadensis</name>
    <dbReference type="NCBI Taxonomy" id="3634"/>
    <lineage>
        <taxon>Eukaryota</taxon>
        <taxon>Viridiplantae</taxon>
        <taxon>Streptophyta</taxon>
        <taxon>Embryophyta</taxon>
        <taxon>Tracheophyta</taxon>
        <taxon>Spermatophyta</taxon>
        <taxon>Magnoliopsida</taxon>
        <taxon>eudicotyledons</taxon>
        <taxon>Gunneridae</taxon>
        <taxon>Pentapetalae</taxon>
        <taxon>rosids</taxon>
        <taxon>malvids</taxon>
        <taxon>Malvales</taxon>
        <taxon>Malvaceae</taxon>
        <taxon>Malvoideae</taxon>
        <taxon>Gossypium</taxon>
    </lineage>
</organism>
<proteinExistence type="predicted"/>
<reference evidence="2 3" key="1">
    <citation type="submission" date="2015-01" db="EMBL/GenBank/DDBJ databases">
        <title>Genome of allotetraploid Gossypium barbadense reveals genomic plasticity and fiber elongation in cotton evolution.</title>
        <authorList>
            <person name="Chen X."/>
            <person name="Liu X."/>
            <person name="Zhao B."/>
            <person name="Zheng H."/>
            <person name="Hu Y."/>
            <person name="Lu G."/>
            <person name="Yang C."/>
            <person name="Chen J."/>
            <person name="Shan C."/>
            <person name="Zhang L."/>
            <person name="Zhou Y."/>
            <person name="Wang L."/>
            <person name="Guo W."/>
            <person name="Bai Y."/>
            <person name="Ruan J."/>
            <person name="Shangguan X."/>
            <person name="Mao Y."/>
            <person name="Jiang J."/>
            <person name="Zhu Y."/>
            <person name="Lei J."/>
            <person name="Kang H."/>
            <person name="Chen S."/>
            <person name="He X."/>
            <person name="Wang R."/>
            <person name="Wang Y."/>
            <person name="Chen J."/>
            <person name="Wang L."/>
            <person name="Yu S."/>
            <person name="Wang B."/>
            <person name="Wei J."/>
            <person name="Song S."/>
            <person name="Lu X."/>
            <person name="Gao Z."/>
            <person name="Gu W."/>
            <person name="Deng X."/>
            <person name="Ma D."/>
            <person name="Wang S."/>
            <person name="Liang W."/>
            <person name="Fang L."/>
            <person name="Cai C."/>
            <person name="Zhu X."/>
            <person name="Zhou B."/>
            <person name="Zhang Y."/>
            <person name="Chen Z."/>
            <person name="Xu S."/>
            <person name="Zhu R."/>
            <person name="Wang S."/>
            <person name="Zhang T."/>
            <person name="Zhao G."/>
        </authorList>
    </citation>
    <scope>NUCLEOTIDE SEQUENCE [LARGE SCALE GENOMIC DNA]</scope>
    <source>
        <strain evidence="3">cv. Xinhai21</strain>
        <tissue evidence="2">Leaf</tissue>
    </source>
</reference>
<dbReference type="AlphaFoldDB" id="A0A2P5XP75"/>
<accession>A0A2P5XP75</accession>
<feature type="region of interest" description="Disordered" evidence="1">
    <location>
        <begin position="86"/>
        <end position="108"/>
    </location>
</feature>
<sequence length="108" mass="11739">MKLPHELDERVVVAESVEIGRGDEIGKVDDVPLRHAPDGGRTDALERLGLYEAMRGAKVCQHFEGLVQHQNLGRLASGLIHLGETGPCQDHRTLPLRSGDGTLSRVPS</sequence>
<gene>
    <name evidence="2" type="ORF">GOBAR_AA15589</name>
</gene>
<dbReference type="Proteomes" id="UP000239757">
    <property type="component" value="Unassembled WGS sequence"/>
</dbReference>